<reference evidence="3" key="1">
    <citation type="journal article" date="2019" name="Int. J. Syst. Evol. Microbiol.">
        <title>The Global Catalogue of Microorganisms (GCM) 10K type strain sequencing project: providing services to taxonomists for standard genome sequencing and annotation.</title>
        <authorList>
            <consortium name="The Broad Institute Genomics Platform"/>
            <consortium name="The Broad Institute Genome Sequencing Center for Infectious Disease"/>
            <person name="Wu L."/>
            <person name="Ma J."/>
        </authorList>
    </citation>
    <scope>NUCLEOTIDE SEQUENCE [LARGE SCALE GENOMIC DNA]</scope>
    <source>
        <strain evidence="3">JCM 14306</strain>
    </source>
</reference>
<comment type="caution">
    <text evidence="2">The sequence shown here is derived from an EMBL/GenBank/DDBJ whole genome shotgun (WGS) entry which is preliminary data.</text>
</comment>
<accession>A0ABP4RIN2</accession>
<dbReference type="SUPFAM" id="SSF51695">
    <property type="entry name" value="PLC-like phosphodiesterases"/>
    <property type="match status" value="1"/>
</dbReference>
<dbReference type="PROSITE" id="PS51704">
    <property type="entry name" value="GP_PDE"/>
    <property type="match status" value="1"/>
</dbReference>
<organism evidence="2 3">
    <name type="scientific">Kribbella alba</name>
    <dbReference type="NCBI Taxonomy" id="190197"/>
    <lineage>
        <taxon>Bacteria</taxon>
        <taxon>Bacillati</taxon>
        <taxon>Actinomycetota</taxon>
        <taxon>Actinomycetes</taxon>
        <taxon>Propionibacteriales</taxon>
        <taxon>Kribbellaceae</taxon>
        <taxon>Kribbella</taxon>
    </lineage>
</organism>
<dbReference type="PANTHER" id="PTHR46211:SF1">
    <property type="entry name" value="GLYCEROPHOSPHODIESTER PHOSPHODIESTERASE, CYTOPLASMIC"/>
    <property type="match status" value="1"/>
</dbReference>
<dbReference type="EMBL" id="BAAANE010000009">
    <property type="protein sequence ID" value="GAA1654550.1"/>
    <property type="molecule type" value="Genomic_DNA"/>
</dbReference>
<evidence type="ECO:0000313" key="3">
    <source>
        <dbReference type="Proteomes" id="UP001501319"/>
    </source>
</evidence>
<dbReference type="Pfam" id="PF03009">
    <property type="entry name" value="GDPD"/>
    <property type="match status" value="1"/>
</dbReference>
<dbReference type="InterPro" id="IPR030395">
    <property type="entry name" value="GP_PDE_dom"/>
</dbReference>
<name>A0ABP4RIN2_9ACTN</name>
<dbReference type="Proteomes" id="UP001501319">
    <property type="component" value="Unassembled WGS sequence"/>
</dbReference>
<dbReference type="RefSeq" id="WP_344114897.1">
    <property type="nucleotide sequence ID" value="NZ_BAAANE010000009.1"/>
</dbReference>
<keyword evidence="3" id="KW-1185">Reference proteome</keyword>
<dbReference type="CDD" id="cd08556">
    <property type="entry name" value="GDPD"/>
    <property type="match status" value="1"/>
</dbReference>
<gene>
    <name evidence="2" type="ORF">GCM10009744_53570</name>
</gene>
<proteinExistence type="predicted"/>
<dbReference type="PANTHER" id="PTHR46211">
    <property type="entry name" value="GLYCEROPHOSPHORYL DIESTER PHOSPHODIESTERASE"/>
    <property type="match status" value="1"/>
</dbReference>
<dbReference type="Gene3D" id="3.20.20.190">
    <property type="entry name" value="Phosphatidylinositol (PI) phosphodiesterase"/>
    <property type="match status" value="1"/>
</dbReference>
<evidence type="ECO:0000259" key="1">
    <source>
        <dbReference type="PROSITE" id="PS51704"/>
    </source>
</evidence>
<protein>
    <recommendedName>
        <fullName evidence="1">GP-PDE domain-containing protein</fullName>
    </recommendedName>
</protein>
<dbReference type="InterPro" id="IPR017946">
    <property type="entry name" value="PLC-like_Pdiesterase_TIM-brl"/>
</dbReference>
<evidence type="ECO:0000313" key="2">
    <source>
        <dbReference type="EMBL" id="GAA1654550.1"/>
    </source>
</evidence>
<sequence>MTGTAVIPQVFTRPPTLIGHRGLGKGEVRGQLENTLGSFLGALEAGVQWVEVDVRRTLDDELFVAHDAAFPDGAFLAEMTGAEADRLGALRITELLGELPDQAGVIFDVKSSLEDATRPADATTAALLARIADKSLRHRPTVAASFDPAALRHLREESPDLPLALLTWLHFPIGQAVAAAAHLDLQVLAVHAGSLWPDTAIAPLDVPSLERIVEQVHQSHRQLLVWCPTEAQALNLAAAGVDALVVDAVPTQVRALSAQRPQR</sequence>
<feature type="domain" description="GP-PDE" evidence="1">
    <location>
        <begin position="15"/>
        <end position="256"/>
    </location>
</feature>